<feature type="compositionally biased region" description="Polar residues" evidence="1">
    <location>
        <begin position="55"/>
        <end position="74"/>
    </location>
</feature>
<accession>A0AA35WK78</accession>
<comment type="caution">
    <text evidence="2">The sequence shown here is derived from an EMBL/GenBank/DDBJ whole genome shotgun (WGS) entry which is preliminary data.</text>
</comment>
<dbReference type="EMBL" id="CASHTH010002005">
    <property type="protein sequence ID" value="CAI8023409.1"/>
    <property type="molecule type" value="Genomic_DNA"/>
</dbReference>
<proteinExistence type="predicted"/>
<evidence type="ECO:0000313" key="2">
    <source>
        <dbReference type="EMBL" id="CAI8023409.1"/>
    </source>
</evidence>
<sequence length="74" mass="8132">MEKASLHDIRHKHHTALHVLITAYEHSLSLAASSPVLFYISTAFVHSSLLLTGHPHQSTKPRLQSLSGTHADSL</sequence>
<evidence type="ECO:0000256" key="1">
    <source>
        <dbReference type="SAM" id="MobiDB-lite"/>
    </source>
</evidence>
<feature type="region of interest" description="Disordered" evidence="1">
    <location>
        <begin position="54"/>
        <end position="74"/>
    </location>
</feature>
<name>A0AA35WK78_GEOBA</name>
<dbReference type="AlphaFoldDB" id="A0AA35WK78"/>
<keyword evidence="3" id="KW-1185">Reference proteome</keyword>
<evidence type="ECO:0000313" key="3">
    <source>
        <dbReference type="Proteomes" id="UP001174909"/>
    </source>
</evidence>
<dbReference type="Proteomes" id="UP001174909">
    <property type="component" value="Unassembled WGS sequence"/>
</dbReference>
<organism evidence="2 3">
    <name type="scientific">Geodia barretti</name>
    <name type="common">Barrett's horny sponge</name>
    <dbReference type="NCBI Taxonomy" id="519541"/>
    <lineage>
        <taxon>Eukaryota</taxon>
        <taxon>Metazoa</taxon>
        <taxon>Porifera</taxon>
        <taxon>Demospongiae</taxon>
        <taxon>Heteroscleromorpha</taxon>
        <taxon>Tetractinellida</taxon>
        <taxon>Astrophorina</taxon>
        <taxon>Geodiidae</taxon>
        <taxon>Geodia</taxon>
    </lineage>
</organism>
<protein>
    <submittedName>
        <fullName evidence="2">Uncharacterized protein</fullName>
    </submittedName>
</protein>
<reference evidence="2" key="1">
    <citation type="submission" date="2023-03" db="EMBL/GenBank/DDBJ databases">
        <authorList>
            <person name="Steffen K."/>
            <person name="Cardenas P."/>
        </authorList>
    </citation>
    <scope>NUCLEOTIDE SEQUENCE</scope>
</reference>
<gene>
    <name evidence="2" type="ORF">GBAR_LOCUS13684</name>
</gene>